<name>D9STB3_CLOC7</name>
<keyword evidence="4" id="KW-1185">Reference proteome</keyword>
<dbReference type="Proteomes" id="UP000002730">
    <property type="component" value="Chromosome"/>
</dbReference>
<dbReference type="KEGG" id="ccb:Clocel_0963"/>
<dbReference type="InterPro" id="IPR029044">
    <property type="entry name" value="Nucleotide-diphossugar_trans"/>
</dbReference>
<keyword evidence="3" id="KW-0808">Transferase</keyword>
<keyword evidence="1" id="KW-0472">Membrane</keyword>
<dbReference type="HOGENOM" id="CLU_065533_0_0_9"/>
<dbReference type="eggNOG" id="COG1215">
    <property type="taxonomic scope" value="Bacteria"/>
</dbReference>
<dbReference type="EMBL" id="CP002160">
    <property type="protein sequence ID" value="ADL50729.1"/>
    <property type="molecule type" value="Genomic_DNA"/>
</dbReference>
<dbReference type="GO" id="GO:0016740">
    <property type="term" value="F:transferase activity"/>
    <property type="evidence" value="ECO:0007669"/>
    <property type="project" value="UniProtKB-KW"/>
</dbReference>
<dbReference type="RefSeq" id="WP_010076424.1">
    <property type="nucleotide sequence ID" value="NC_014393.1"/>
</dbReference>
<dbReference type="CAZy" id="GT2">
    <property type="family name" value="Glycosyltransferase Family 2"/>
</dbReference>
<feature type="transmembrane region" description="Helical" evidence="1">
    <location>
        <begin position="267"/>
        <end position="288"/>
    </location>
</feature>
<dbReference type="OrthoDB" id="396512at2"/>
<accession>D9STB3</accession>
<dbReference type="AlphaFoldDB" id="D9STB3"/>
<proteinExistence type="predicted"/>
<evidence type="ECO:0000259" key="2">
    <source>
        <dbReference type="Pfam" id="PF00535"/>
    </source>
</evidence>
<gene>
    <name evidence="3" type="ordered locus">Clocel_0963</name>
</gene>
<dbReference type="InterPro" id="IPR001173">
    <property type="entry name" value="Glyco_trans_2-like"/>
</dbReference>
<evidence type="ECO:0000313" key="4">
    <source>
        <dbReference type="Proteomes" id="UP000002730"/>
    </source>
</evidence>
<dbReference type="Pfam" id="PF00535">
    <property type="entry name" value="Glycos_transf_2"/>
    <property type="match status" value="1"/>
</dbReference>
<sequence>MSNGRVSIVFSTYNSSEYIERCLESCLNQDYGDLFIIIADDGSTDDTIKKIEEKCGTCDNFRLIPLPHGERGIARSTAIAEAKKLKSDYIYIIDSDMVLKDNLISECIDFLGENKTVGALVIPEIAFSDYNNFYSKVKVFERNVINDAGEDIGSNSVEAARFWKMEAYDASGGINVHQISFEETQPTIRYIENGGIIKRAIFTGVYHDEKEVTLKNIVKKKRYYFSVMNTTIETEQGGAKKAFSRWFFFRPVLYRKENLKKYVKHPVLTLGMIYMYLVLTLVGIEEILKAKIRGKK</sequence>
<dbReference type="CDD" id="cd00761">
    <property type="entry name" value="Glyco_tranf_GTA_type"/>
    <property type="match status" value="1"/>
</dbReference>
<feature type="domain" description="Glycosyltransferase 2-like" evidence="2">
    <location>
        <begin position="7"/>
        <end position="135"/>
    </location>
</feature>
<dbReference type="PANTHER" id="PTHR22916">
    <property type="entry name" value="GLYCOSYLTRANSFERASE"/>
    <property type="match status" value="1"/>
</dbReference>
<organism evidence="3 4">
    <name type="scientific">Clostridium cellulovorans (strain ATCC 35296 / DSM 3052 / OCM 3 / 743B)</name>
    <dbReference type="NCBI Taxonomy" id="573061"/>
    <lineage>
        <taxon>Bacteria</taxon>
        <taxon>Bacillati</taxon>
        <taxon>Bacillota</taxon>
        <taxon>Clostridia</taxon>
        <taxon>Eubacteriales</taxon>
        <taxon>Clostridiaceae</taxon>
        <taxon>Clostridium</taxon>
    </lineage>
</organism>
<reference evidence="3 4" key="1">
    <citation type="submission" date="2010-08" db="EMBL/GenBank/DDBJ databases">
        <title>Complete sequence of Clostridium cellulovorans 743B.</title>
        <authorList>
            <consortium name="US DOE Joint Genome Institute"/>
            <person name="Lucas S."/>
            <person name="Copeland A."/>
            <person name="Lapidus A."/>
            <person name="Cheng J.-F."/>
            <person name="Bruce D."/>
            <person name="Goodwin L."/>
            <person name="Pitluck S."/>
            <person name="Chertkov O."/>
            <person name="Detter J.C."/>
            <person name="Han C."/>
            <person name="Tapia R."/>
            <person name="Land M."/>
            <person name="Hauser L."/>
            <person name="Chang Y.-J."/>
            <person name="Jeffries C."/>
            <person name="Kyrpides N."/>
            <person name="Ivanova N."/>
            <person name="Mikhailova N."/>
            <person name="Hemme C.L."/>
            <person name="Woyke T."/>
        </authorList>
    </citation>
    <scope>NUCLEOTIDE SEQUENCE [LARGE SCALE GENOMIC DNA]</scope>
    <source>
        <strain evidence="4">ATCC 35296 / DSM 3052 / OCM 3 / 743B</strain>
    </source>
</reference>
<evidence type="ECO:0000256" key="1">
    <source>
        <dbReference type="SAM" id="Phobius"/>
    </source>
</evidence>
<keyword evidence="1" id="KW-1133">Transmembrane helix</keyword>
<dbReference type="Gene3D" id="3.90.550.10">
    <property type="entry name" value="Spore Coat Polysaccharide Biosynthesis Protein SpsA, Chain A"/>
    <property type="match status" value="1"/>
</dbReference>
<dbReference type="STRING" id="573061.Clocel_0963"/>
<dbReference type="SUPFAM" id="SSF53448">
    <property type="entry name" value="Nucleotide-diphospho-sugar transferases"/>
    <property type="match status" value="1"/>
</dbReference>
<evidence type="ECO:0000313" key="3">
    <source>
        <dbReference type="EMBL" id="ADL50729.1"/>
    </source>
</evidence>
<protein>
    <submittedName>
        <fullName evidence="3">Glycosyl transferase family 2</fullName>
    </submittedName>
</protein>
<keyword evidence="1" id="KW-0812">Transmembrane</keyword>